<protein>
    <submittedName>
        <fullName evidence="1">Uncharacterized protein</fullName>
    </submittedName>
</protein>
<evidence type="ECO:0000313" key="1">
    <source>
        <dbReference type="EMBL" id="CUS14720.1"/>
    </source>
</evidence>
<dbReference type="InterPro" id="IPR012985">
    <property type="entry name" value="Peptidase_S64_Ssy5"/>
</dbReference>
<organism evidence="1 2">
    <name type="scientific">Tuber aestivum</name>
    <name type="common">summer truffle</name>
    <dbReference type="NCBI Taxonomy" id="59557"/>
    <lineage>
        <taxon>Eukaryota</taxon>
        <taxon>Fungi</taxon>
        <taxon>Dikarya</taxon>
        <taxon>Ascomycota</taxon>
        <taxon>Pezizomycotina</taxon>
        <taxon>Pezizomycetes</taxon>
        <taxon>Pezizales</taxon>
        <taxon>Tuberaceae</taxon>
        <taxon>Tuber</taxon>
    </lineage>
</organism>
<dbReference type="EMBL" id="LN890956">
    <property type="protein sequence ID" value="CUS14720.1"/>
    <property type="molecule type" value="Genomic_DNA"/>
</dbReference>
<proteinExistence type="predicted"/>
<dbReference type="Pfam" id="PF08192">
    <property type="entry name" value="Peptidase_S64"/>
    <property type="match status" value="1"/>
</dbReference>
<dbReference type="AlphaFoldDB" id="A0A292Q7N8"/>
<keyword evidence="2" id="KW-1185">Reference proteome</keyword>
<accession>A0A292Q7N8</accession>
<reference evidence="1" key="1">
    <citation type="submission" date="2015-10" db="EMBL/GenBank/DDBJ databases">
        <authorList>
            <person name="Regsiter A."/>
            <person name="william w."/>
        </authorList>
    </citation>
    <scope>NUCLEOTIDE SEQUENCE</scope>
    <source>
        <strain evidence="1">Montdore</strain>
    </source>
</reference>
<sequence length="196" mass="22290">MRKRRDLQIFPLEENILYQKQAASGSVSKLKACKDEVDFLREKYTELPDNDGVELYDKSKIKLTGPDLRILVAKAEYRFPMLQRYNEQLMIRNLLTTSHIFRDEKVYGMGLLEPGTIVWKTGRTTGQTKSNVNDVGIIIWKDGFMMEEVAVISSFSSSRSSLFTDNSDSGTLIFCIANSLKAVELVVGRSELQVLH</sequence>
<evidence type="ECO:0000313" key="2">
    <source>
        <dbReference type="Proteomes" id="UP001412239"/>
    </source>
</evidence>
<dbReference type="Proteomes" id="UP001412239">
    <property type="component" value="Unassembled WGS sequence"/>
</dbReference>
<gene>
    <name evidence="1" type="ORF">GSTUAT00001245001</name>
</gene>
<name>A0A292Q7N8_9PEZI</name>